<dbReference type="EMBL" id="HG805824">
    <property type="protein sequence ID" value="CDW52472.1"/>
    <property type="molecule type" value="Genomic_DNA"/>
</dbReference>
<reference evidence="1" key="2">
    <citation type="submission" date="2014-03" db="EMBL/GenBank/DDBJ databases">
        <title>The whipworm genome and dual-species transcriptomics of an intimate host-pathogen interaction.</title>
        <authorList>
            <person name="Foth B.J."/>
            <person name="Tsai I.J."/>
            <person name="Reid A.J."/>
            <person name="Bancroft A.J."/>
            <person name="Nichol S."/>
            <person name="Tracey A."/>
            <person name="Holroyd N."/>
            <person name="Cotton J.A."/>
            <person name="Stanley E.J."/>
            <person name="Zarowiecki M."/>
            <person name="Liu J.Z."/>
            <person name="Huckvale T."/>
            <person name="Cooper P.J."/>
            <person name="Grencis R.K."/>
            <person name="Berriman M."/>
        </authorList>
    </citation>
    <scope>NUCLEOTIDE SEQUENCE [LARGE SCALE GENOMIC DNA]</scope>
</reference>
<evidence type="ECO:0000313" key="1">
    <source>
        <dbReference type="EMBL" id="CDW52472.1"/>
    </source>
</evidence>
<gene>
    <name evidence="1" type="ORF">TTRE_0000073401</name>
</gene>
<protein>
    <submittedName>
        <fullName evidence="1">Uncharacterized protein</fullName>
    </submittedName>
</protein>
<accession>A0A077YWP6</accession>
<proteinExistence type="predicted"/>
<dbReference type="AlphaFoldDB" id="A0A077YWP6"/>
<dbReference type="Proteomes" id="UP000030665">
    <property type="component" value="Unassembled WGS sequence"/>
</dbReference>
<organism evidence="1 2">
    <name type="scientific">Trichuris trichiura</name>
    <name type="common">Whipworm</name>
    <name type="synonym">Trichocephalus trichiurus</name>
    <dbReference type="NCBI Taxonomy" id="36087"/>
    <lineage>
        <taxon>Eukaryota</taxon>
        <taxon>Metazoa</taxon>
        <taxon>Ecdysozoa</taxon>
        <taxon>Nematoda</taxon>
        <taxon>Enoplea</taxon>
        <taxon>Dorylaimia</taxon>
        <taxon>Trichinellida</taxon>
        <taxon>Trichuridae</taxon>
        <taxon>Trichuris</taxon>
    </lineage>
</organism>
<reference evidence="1" key="1">
    <citation type="submission" date="2014-01" db="EMBL/GenBank/DDBJ databases">
        <authorList>
            <person name="Aslett M."/>
        </authorList>
    </citation>
    <scope>NUCLEOTIDE SEQUENCE</scope>
</reference>
<keyword evidence="2" id="KW-1185">Reference proteome</keyword>
<sequence>METADADERFTYKCAVMLHGFTFLNGYVNRFCWLPLMTAGGAGSKVALNEHKCNTSIGRRAGAVGLARAHDELLIGVEQTFCILLELLKSEDSLLRLLLECAVARYAYL</sequence>
<evidence type="ECO:0000313" key="2">
    <source>
        <dbReference type="Proteomes" id="UP000030665"/>
    </source>
</evidence>
<name>A0A077YWP6_TRITR</name>